<organism evidence="1 2">
    <name type="scientific">Paenibacillus campinasensis</name>
    <dbReference type="NCBI Taxonomy" id="66347"/>
    <lineage>
        <taxon>Bacteria</taxon>
        <taxon>Bacillati</taxon>
        <taxon>Bacillota</taxon>
        <taxon>Bacilli</taxon>
        <taxon>Bacillales</taxon>
        <taxon>Paenibacillaceae</taxon>
        <taxon>Paenibacillus</taxon>
    </lineage>
</organism>
<dbReference type="AlphaFoldDB" id="A0A268F201"/>
<evidence type="ECO:0000313" key="1">
    <source>
        <dbReference type="EMBL" id="PAD79401.1"/>
    </source>
</evidence>
<sequence length="149" mass="17103">MDFDKNNKGLCPLDFNEVITIKTSRILNVLLIIFFTCTLAACSTGKEDAVRDMVSPQQKSYNIYVFWDGRQSDYSELIEEMLNVINSEAILESLPIHNMSFISLDDQTQKYDYKKLFAIEQSPTIIVLDHEGIVLQTNDPNDIYDIPKN</sequence>
<dbReference type="EMBL" id="NPBY01000012">
    <property type="protein sequence ID" value="PAD79401.1"/>
    <property type="molecule type" value="Genomic_DNA"/>
</dbReference>
<accession>A0A268F201</accession>
<protein>
    <submittedName>
        <fullName evidence="1">Uncharacterized protein</fullName>
    </submittedName>
</protein>
<dbReference type="Proteomes" id="UP000215596">
    <property type="component" value="Unassembled WGS sequence"/>
</dbReference>
<proteinExistence type="predicted"/>
<name>A0A268F201_9BACL</name>
<dbReference type="RefSeq" id="WP_095263720.1">
    <property type="nucleotide sequence ID" value="NZ_NPBY01000012.1"/>
</dbReference>
<reference evidence="1 2" key="1">
    <citation type="submission" date="2017-07" db="EMBL/GenBank/DDBJ databases">
        <title>Isolation and whole genome analysis of endospore-forming bacteria from heroin.</title>
        <authorList>
            <person name="Kalinowski J."/>
            <person name="Ahrens B."/>
            <person name="Al-Dilaimi A."/>
            <person name="Winkler A."/>
            <person name="Wibberg D."/>
            <person name="Schleenbecker U."/>
            <person name="Ruckert C."/>
            <person name="Wolfel R."/>
            <person name="Grass G."/>
        </authorList>
    </citation>
    <scope>NUCLEOTIDE SEQUENCE [LARGE SCALE GENOMIC DNA]</scope>
    <source>
        <strain evidence="1 2">7537-G1</strain>
    </source>
</reference>
<dbReference type="OrthoDB" id="2615358at2"/>
<comment type="caution">
    <text evidence="1">The sequence shown here is derived from an EMBL/GenBank/DDBJ whole genome shotgun (WGS) entry which is preliminary data.</text>
</comment>
<gene>
    <name evidence="1" type="ORF">CHH67_04135</name>
</gene>
<evidence type="ECO:0000313" key="2">
    <source>
        <dbReference type="Proteomes" id="UP000215596"/>
    </source>
</evidence>